<feature type="region of interest" description="Disordered" evidence="1">
    <location>
        <begin position="1"/>
        <end position="34"/>
    </location>
</feature>
<reference evidence="2 3" key="2">
    <citation type="submission" date="2018-11" db="EMBL/GenBank/DDBJ databases">
        <authorList>
            <consortium name="Pathogen Informatics"/>
        </authorList>
    </citation>
    <scope>NUCLEOTIDE SEQUENCE [LARGE SCALE GENOMIC DNA]</scope>
</reference>
<evidence type="ECO:0000256" key="1">
    <source>
        <dbReference type="SAM" id="MobiDB-lite"/>
    </source>
</evidence>
<keyword evidence="3" id="KW-1185">Reference proteome</keyword>
<evidence type="ECO:0000313" key="2">
    <source>
        <dbReference type="EMBL" id="VDP46185.1"/>
    </source>
</evidence>
<dbReference type="Proteomes" id="UP000270296">
    <property type="component" value="Unassembled WGS sequence"/>
</dbReference>
<protein>
    <submittedName>
        <fullName evidence="4">Doublecortin domain-containing protein</fullName>
    </submittedName>
</protein>
<accession>A0A183J8I6</accession>
<reference evidence="4" key="1">
    <citation type="submission" date="2016-06" db="UniProtKB">
        <authorList>
            <consortium name="WormBaseParasite"/>
        </authorList>
    </citation>
    <scope>IDENTIFICATION</scope>
</reference>
<dbReference type="EMBL" id="UZAM01017149">
    <property type="protein sequence ID" value="VDP46185.1"/>
    <property type="molecule type" value="Genomic_DNA"/>
</dbReference>
<evidence type="ECO:0000313" key="3">
    <source>
        <dbReference type="Proteomes" id="UP000270296"/>
    </source>
</evidence>
<organism evidence="4">
    <name type="scientific">Soboliphyme baturini</name>
    <dbReference type="NCBI Taxonomy" id="241478"/>
    <lineage>
        <taxon>Eukaryota</taxon>
        <taxon>Metazoa</taxon>
        <taxon>Ecdysozoa</taxon>
        <taxon>Nematoda</taxon>
        <taxon>Enoplea</taxon>
        <taxon>Dorylaimia</taxon>
        <taxon>Dioctophymatida</taxon>
        <taxon>Dioctophymatoidea</taxon>
        <taxon>Soboliphymatidae</taxon>
        <taxon>Soboliphyme</taxon>
    </lineage>
</organism>
<proteinExistence type="predicted"/>
<name>A0A183J8I6_9BILA</name>
<sequence length="98" mass="11466">MYPTRRDVHSNGNRNHRNEVHRCEESPTSNDVAPQRVFDARLPLRNQTQLDKLVYFLRKRVIYDAAAAATYDKPSVNLNLIFVGPYETNFKPMAERFL</sequence>
<gene>
    <name evidence="2" type="ORF">SBAD_LOCUS12184</name>
</gene>
<dbReference type="WBParaSite" id="SBAD_0001258901-mRNA-1">
    <property type="protein sequence ID" value="SBAD_0001258901-mRNA-1"/>
    <property type="gene ID" value="SBAD_0001258901"/>
</dbReference>
<dbReference type="AlphaFoldDB" id="A0A183J8I6"/>
<evidence type="ECO:0000313" key="4">
    <source>
        <dbReference type="WBParaSite" id="SBAD_0001258901-mRNA-1"/>
    </source>
</evidence>
<feature type="compositionally biased region" description="Basic and acidic residues" evidence="1">
    <location>
        <begin position="16"/>
        <end position="25"/>
    </location>
</feature>